<dbReference type="HOGENOM" id="CLU_065200_0_2_1"/>
<organism evidence="11 12">
    <name type="scientific">Piloderma croceum (strain F 1598)</name>
    <dbReference type="NCBI Taxonomy" id="765440"/>
    <lineage>
        <taxon>Eukaryota</taxon>
        <taxon>Fungi</taxon>
        <taxon>Dikarya</taxon>
        <taxon>Basidiomycota</taxon>
        <taxon>Agaricomycotina</taxon>
        <taxon>Agaricomycetes</taxon>
        <taxon>Agaricomycetidae</taxon>
        <taxon>Atheliales</taxon>
        <taxon>Atheliaceae</taxon>
        <taxon>Piloderma</taxon>
    </lineage>
</organism>
<evidence type="ECO:0000313" key="11">
    <source>
        <dbReference type="EMBL" id="KIM90908.1"/>
    </source>
</evidence>
<keyword evidence="4 10" id="KW-0489">Methyltransferase</keyword>
<dbReference type="OrthoDB" id="422086at2759"/>
<keyword evidence="5" id="KW-0808">Transferase</keyword>
<dbReference type="STRING" id="765440.A0A0C3BWI6"/>
<dbReference type="InterPro" id="IPR025770">
    <property type="entry name" value="PPMT_MeTrfase"/>
</dbReference>
<dbReference type="InParanoid" id="A0A0C3BWI6"/>
<dbReference type="PANTHER" id="PTHR12714">
    <property type="entry name" value="PROTEIN-S ISOPRENYLCYSTEINE O-METHYLTRANSFERASE"/>
    <property type="match status" value="1"/>
</dbReference>
<keyword evidence="10" id="KW-0256">Endoplasmic reticulum</keyword>
<keyword evidence="8 10" id="KW-1133">Transmembrane helix</keyword>
<name>A0A0C3BWI6_PILCF</name>
<comment type="catalytic activity">
    <reaction evidence="10">
        <text>[protein]-C-terminal S-[(2E,6E)-farnesyl]-L-cysteine + S-adenosyl-L-methionine = [protein]-C-terminal S-[(2E,6E)-farnesyl]-L-cysteine methyl ester + S-adenosyl-L-homocysteine</text>
        <dbReference type="Rhea" id="RHEA:21672"/>
        <dbReference type="Rhea" id="RHEA-COMP:12125"/>
        <dbReference type="Rhea" id="RHEA-COMP:12126"/>
        <dbReference type="ChEBI" id="CHEBI:57856"/>
        <dbReference type="ChEBI" id="CHEBI:59789"/>
        <dbReference type="ChEBI" id="CHEBI:90510"/>
        <dbReference type="ChEBI" id="CHEBI:90511"/>
        <dbReference type="EC" id="2.1.1.100"/>
    </reaction>
</comment>
<keyword evidence="9 10" id="KW-0472">Membrane</keyword>
<reference evidence="12" key="2">
    <citation type="submission" date="2015-01" db="EMBL/GenBank/DDBJ databases">
        <title>Evolutionary Origins and Diversification of the Mycorrhizal Mutualists.</title>
        <authorList>
            <consortium name="DOE Joint Genome Institute"/>
            <consortium name="Mycorrhizal Genomics Consortium"/>
            <person name="Kohler A."/>
            <person name="Kuo A."/>
            <person name="Nagy L.G."/>
            <person name="Floudas D."/>
            <person name="Copeland A."/>
            <person name="Barry K.W."/>
            <person name="Cichocki N."/>
            <person name="Veneault-Fourrey C."/>
            <person name="LaButti K."/>
            <person name="Lindquist E.A."/>
            <person name="Lipzen A."/>
            <person name="Lundell T."/>
            <person name="Morin E."/>
            <person name="Murat C."/>
            <person name="Riley R."/>
            <person name="Ohm R."/>
            <person name="Sun H."/>
            <person name="Tunlid A."/>
            <person name="Henrissat B."/>
            <person name="Grigoriev I.V."/>
            <person name="Hibbett D.S."/>
            <person name="Martin F."/>
        </authorList>
    </citation>
    <scope>NUCLEOTIDE SEQUENCE [LARGE SCALE GENOMIC DNA]</scope>
    <source>
        <strain evidence="12">F 1598</strain>
    </source>
</reference>
<dbReference type="GO" id="GO:0004671">
    <property type="term" value="F:protein C-terminal S-isoprenylcysteine carboxyl O-methyltransferase activity"/>
    <property type="evidence" value="ECO:0007669"/>
    <property type="project" value="UniProtKB-EC"/>
</dbReference>
<dbReference type="EC" id="2.1.1.100" evidence="3 10"/>
<sequence length="260" mass="29532">MPDGFEERLRQRATIKNNTLSTIPTNEVHMPLGNIPNTPLAASTISFLLGSVFSLALLAFISGALGRSPWAYYQLGFFVTAWAAFHWGEFAVTAGWNLDKCSVDSFLLDNGALYHIANGLAVVEFLITLYFKPEFKLQPYISTIGIVMVLVGQTLRSTAMIHASTNFSHAVAFRKLETHRLVTDGIYAWFRHPSYAGFFYWGLGTQLVLQNPVSFVVFTIILWRFFYYRTRAEEKALVKFFGDEYVKYRQRVGIKIPFIP</sequence>
<protein>
    <recommendedName>
        <fullName evidence="3 10">Protein-S-isoprenylcysteine O-methyltransferase</fullName>
        <ecNumber evidence="3 10">2.1.1.100</ecNumber>
    </recommendedName>
</protein>
<dbReference type="FunCoup" id="A0A0C3BWI6">
    <property type="interactions" value="261"/>
</dbReference>
<feature type="transmembrane region" description="Helical" evidence="10">
    <location>
        <begin position="40"/>
        <end position="60"/>
    </location>
</feature>
<keyword evidence="6 10" id="KW-0949">S-adenosyl-L-methionine</keyword>
<keyword evidence="12" id="KW-1185">Reference proteome</keyword>
<dbReference type="AlphaFoldDB" id="A0A0C3BWI6"/>
<reference evidence="11 12" key="1">
    <citation type="submission" date="2014-04" db="EMBL/GenBank/DDBJ databases">
        <authorList>
            <consortium name="DOE Joint Genome Institute"/>
            <person name="Kuo A."/>
            <person name="Tarkka M."/>
            <person name="Buscot F."/>
            <person name="Kohler A."/>
            <person name="Nagy L.G."/>
            <person name="Floudas D."/>
            <person name="Copeland A."/>
            <person name="Barry K.W."/>
            <person name="Cichocki N."/>
            <person name="Veneault-Fourrey C."/>
            <person name="LaButti K."/>
            <person name="Lindquist E.A."/>
            <person name="Lipzen A."/>
            <person name="Lundell T."/>
            <person name="Morin E."/>
            <person name="Murat C."/>
            <person name="Sun H."/>
            <person name="Tunlid A."/>
            <person name="Henrissat B."/>
            <person name="Grigoriev I.V."/>
            <person name="Hibbett D.S."/>
            <person name="Martin F."/>
            <person name="Nordberg H.P."/>
            <person name="Cantor M.N."/>
            <person name="Hua S.X."/>
        </authorList>
    </citation>
    <scope>NUCLEOTIDE SEQUENCE [LARGE SCALE GENOMIC DNA]</scope>
    <source>
        <strain evidence="11 12">F 1598</strain>
    </source>
</reference>
<evidence type="ECO:0000256" key="8">
    <source>
        <dbReference type="ARBA" id="ARBA00022989"/>
    </source>
</evidence>
<feature type="transmembrane region" description="Helical" evidence="10">
    <location>
        <begin position="112"/>
        <end position="130"/>
    </location>
</feature>
<evidence type="ECO:0000256" key="6">
    <source>
        <dbReference type="ARBA" id="ARBA00022691"/>
    </source>
</evidence>
<dbReference type="PANTHER" id="PTHR12714:SF9">
    <property type="entry name" value="PROTEIN-S-ISOPRENYLCYSTEINE O-METHYLTRANSFERASE"/>
    <property type="match status" value="1"/>
</dbReference>
<feature type="transmembrane region" description="Helical" evidence="10">
    <location>
        <begin position="137"/>
        <end position="155"/>
    </location>
</feature>
<dbReference type="EMBL" id="KN832972">
    <property type="protein sequence ID" value="KIM90908.1"/>
    <property type="molecule type" value="Genomic_DNA"/>
</dbReference>
<evidence type="ECO:0000256" key="7">
    <source>
        <dbReference type="ARBA" id="ARBA00022692"/>
    </source>
</evidence>
<evidence type="ECO:0000256" key="4">
    <source>
        <dbReference type="ARBA" id="ARBA00022603"/>
    </source>
</evidence>
<evidence type="ECO:0000256" key="9">
    <source>
        <dbReference type="ARBA" id="ARBA00023136"/>
    </source>
</evidence>
<evidence type="ECO:0000256" key="10">
    <source>
        <dbReference type="RuleBase" id="RU362022"/>
    </source>
</evidence>
<dbReference type="Gene3D" id="1.20.120.1630">
    <property type="match status" value="1"/>
</dbReference>
<dbReference type="GO" id="GO:0032259">
    <property type="term" value="P:methylation"/>
    <property type="evidence" value="ECO:0007669"/>
    <property type="project" value="UniProtKB-KW"/>
</dbReference>
<keyword evidence="7 10" id="KW-0812">Transmembrane</keyword>
<dbReference type="PROSITE" id="PS51564">
    <property type="entry name" value="SAM_ICMT"/>
    <property type="match status" value="1"/>
</dbReference>
<evidence type="ECO:0000256" key="3">
    <source>
        <dbReference type="ARBA" id="ARBA00012151"/>
    </source>
</evidence>
<feature type="transmembrane region" description="Helical" evidence="10">
    <location>
        <begin position="198"/>
        <end position="226"/>
    </location>
</feature>
<dbReference type="Pfam" id="PF04140">
    <property type="entry name" value="ICMT"/>
    <property type="match status" value="1"/>
</dbReference>
<proteinExistence type="inferred from homology"/>
<evidence type="ECO:0000256" key="2">
    <source>
        <dbReference type="ARBA" id="ARBA00009140"/>
    </source>
</evidence>
<evidence type="ECO:0000313" key="12">
    <source>
        <dbReference type="Proteomes" id="UP000054166"/>
    </source>
</evidence>
<comment type="similarity">
    <text evidence="2 10">Belongs to the class VI-like SAM-binding methyltransferase superfamily. Isoprenylcysteine carboxyl methyltransferase family.</text>
</comment>
<evidence type="ECO:0000256" key="5">
    <source>
        <dbReference type="ARBA" id="ARBA00022679"/>
    </source>
</evidence>
<evidence type="ECO:0000256" key="1">
    <source>
        <dbReference type="ARBA" id="ARBA00004141"/>
    </source>
</evidence>
<dbReference type="Proteomes" id="UP000054166">
    <property type="component" value="Unassembled WGS sequence"/>
</dbReference>
<comment type="subcellular location">
    <subcellularLocation>
        <location evidence="10">Endoplasmic reticulum membrane</location>
        <topology evidence="10">Multi-pass membrane protein</topology>
    </subcellularLocation>
    <subcellularLocation>
        <location evidence="1">Membrane</location>
        <topology evidence="1">Multi-pass membrane protein</topology>
    </subcellularLocation>
</comment>
<dbReference type="InterPro" id="IPR007269">
    <property type="entry name" value="ICMT_MeTrfase"/>
</dbReference>
<dbReference type="GO" id="GO:0005789">
    <property type="term" value="C:endoplasmic reticulum membrane"/>
    <property type="evidence" value="ECO:0007669"/>
    <property type="project" value="UniProtKB-SubCell"/>
</dbReference>
<accession>A0A0C3BWI6</accession>
<feature type="transmembrane region" description="Helical" evidence="10">
    <location>
        <begin position="72"/>
        <end position="92"/>
    </location>
</feature>
<gene>
    <name evidence="11" type="ORF">PILCRDRAFT_94568</name>
</gene>